<dbReference type="GO" id="GO:0016757">
    <property type="term" value="F:glycosyltransferase activity"/>
    <property type="evidence" value="ECO:0007669"/>
    <property type="project" value="UniProtKB-KW"/>
</dbReference>
<dbReference type="Pfam" id="PF10250">
    <property type="entry name" value="O-FucT"/>
    <property type="match status" value="1"/>
</dbReference>
<dbReference type="PANTHER" id="PTHR31288">
    <property type="entry name" value="O-FUCOSYLTRANSFERASE FAMILY PROTEIN"/>
    <property type="match status" value="1"/>
</dbReference>
<sequence>MGVDLRQVVAGILTITMFVMLIHMIKRDHFDAVVQDKFPGATNDADLENSKFEGTNVGKTVGLWKGDAADKLKPCWAKPSGDDVEQTEGFVIFSLTNGPEYHMSQIADAVIVARSLGATLVIPDIRGSQPGDKRNFEDIYDVDVFTKSMGGVVRVVKDLPDNISKNKIAAVKVPNRVTEDYIMTHVEPIYRSKGNIRLATYFPSVNMRKAGKNGNTDSIACLAMYGSLELQPEIKDLVDSMVERLRTLSRKSDGQFIAVDLRVEMLDKKGCQGSEDGEKEKSCYNAQEIAMFLRKIGFQKDTTIYVTESRWDGSLDSLKDMFPKTYTKEAIIPADKKTKFQDSQDSELEKVIDFYISSESDVFVPAISGLLYANVAGKRIGNGKTQIFVPADIPDSSAPASNFLSPYISKKNHFAYSCYC</sequence>
<proteinExistence type="inferred from homology"/>
<feature type="transmembrane region" description="Helical" evidence="7">
    <location>
        <begin position="6"/>
        <end position="25"/>
    </location>
</feature>
<dbReference type="InterPro" id="IPR024709">
    <property type="entry name" value="FucosylTrfase_pln"/>
</dbReference>
<evidence type="ECO:0000256" key="2">
    <source>
        <dbReference type="ARBA" id="ARBA00022676"/>
    </source>
</evidence>
<evidence type="ECO:0000256" key="5">
    <source>
        <dbReference type="ARBA" id="ARBA00023277"/>
    </source>
</evidence>
<keyword evidence="9" id="KW-1185">Reference proteome</keyword>
<dbReference type="PIRSF" id="PIRSF009360">
    <property type="entry name" value="UCP009360"/>
    <property type="match status" value="1"/>
</dbReference>
<protein>
    <recommendedName>
        <fullName evidence="6">O-fucosyltransferase family protein</fullName>
    </recommendedName>
</protein>
<evidence type="ECO:0000256" key="3">
    <source>
        <dbReference type="ARBA" id="ARBA00022679"/>
    </source>
</evidence>
<reference evidence="8 9" key="1">
    <citation type="journal article" date="2017" name="Plant Biotechnol. J.">
        <title>A comprehensive draft genome sequence for lupin (Lupinus angustifolius), an emerging health food: insights into plant-microbe interactions and legume evolution.</title>
        <authorList>
            <person name="Hane J.K."/>
            <person name="Ming Y."/>
            <person name="Kamphuis L.G."/>
            <person name="Nelson M.N."/>
            <person name="Garg G."/>
            <person name="Atkins C.A."/>
            <person name="Bayer P.E."/>
            <person name="Bravo A."/>
            <person name="Bringans S."/>
            <person name="Cannon S."/>
            <person name="Edwards D."/>
            <person name="Foley R."/>
            <person name="Gao L.L."/>
            <person name="Harrison M.J."/>
            <person name="Huang W."/>
            <person name="Hurgobin B."/>
            <person name="Li S."/>
            <person name="Liu C.W."/>
            <person name="McGrath A."/>
            <person name="Morahan G."/>
            <person name="Murray J."/>
            <person name="Weller J."/>
            <person name="Jian J."/>
            <person name="Singh K.B."/>
        </authorList>
    </citation>
    <scope>NUCLEOTIDE SEQUENCE [LARGE SCALE GENOMIC DNA]</scope>
    <source>
        <strain evidence="9">cv. Tanjil</strain>
        <tissue evidence="8">Whole plant</tissue>
    </source>
</reference>
<keyword evidence="5" id="KW-0119">Carbohydrate metabolism</keyword>
<evidence type="ECO:0000256" key="1">
    <source>
        <dbReference type="ARBA" id="ARBA00007737"/>
    </source>
</evidence>
<dbReference type="STRING" id="3871.A0A4P1RDW4"/>
<keyword evidence="7" id="KW-0472">Membrane</keyword>
<keyword evidence="7" id="KW-1133">Transmembrane helix</keyword>
<keyword evidence="7" id="KW-0812">Transmembrane</keyword>
<evidence type="ECO:0000313" key="9">
    <source>
        <dbReference type="Proteomes" id="UP000188354"/>
    </source>
</evidence>
<evidence type="ECO:0000256" key="7">
    <source>
        <dbReference type="SAM" id="Phobius"/>
    </source>
</evidence>
<name>A0A4P1RDW4_LUPAN</name>
<dbReference type="KEGG" id="lang:109351389"/>
<keyword evidence="4" id="KW-0294">Fucose metabolism</keyword>
<accession>A0A4P1RDW4</accession>
<dbReference type="GO" id="GO:0006004">
    <property type="term" value="P:fucose metabolic process"/>
    <property type="evidence" value="ECO:0007669"/>
    <property type="project" value="UniProtKB-KW"/>
</dbReference>
<gene>
    <name evidence="8" type="ORF">TanjilG_05855</name>
</gene>
<dbReference type="EMBL" id="CM007366">
    <property type="protein sequence ID" value="OIW08880.1"/>
    <property type="molecule type" value="Genomic_DNA"/>
</dbReference>
<keyword evidence="3" id="KW-0808">Transferase</keyword>
<dbReference type="CDD" id="cd11299">
    <property type="entry name" value="O-FucT_plant"/>
    <property type="match status" value="1"/>
</dbReference>
<dbReference type="Gramene" id="OIW08880">
    <property type="protein sequence ID" value="OIW08880"/>
    <property type="gene ID" value="TanjilG_05855"/>
</dbReference>
<dbReference type="OrthoDB" id="1899018at2759"/>
<comment type="similarity">
    <text evidence="1">Belongs to the glycosyltransferase GT106 family.</text>
</comment>
<organism evidence="8 9">
    <name type="scientific">Lupinus angustifolius</name>
    <name type="common">Narrow-leaved blue lupine</name>
    <dbReference type="NCBI Taxonomy" id="3871"/>
    <lineage>
        <taxon>Eukaryota</taxon>
        <taxon>Viridiplantae</taxon>
        <taxon>Streptophyta</taxon>
        <taxon>Embryophyta</taxon>
        <taxon>Tracheophyta</taxon>
        <taxon>Spermatophyta</taxon>
        <taxon>Magnoliopsida</taxon>
        <taxon>eudicotyledons</taxon>
        <taxon>Gunneridae</taxon>
        <taxon>Pentapetalae</taxon>
        <taxon>rosids</taxon>
        <taxon>fabids</taxon>
        <taxon>Fabales</taxon>
        <taxon>Fabaceae</taxon>
        <taxon>Papilionoideae</taxon>
        <taxon>50 kb inversion clade</taxon>
        <taxon>genistoids sensu lato</taxon>
        <taxon>core genistoids</taxon>
        <taxon>Genisteae</taxon>
        <taxon>Lupinus</taxon>
    </lineage>
</organism>
<evidence type="ECO:0000256" key="6">
    <source>
        <dbReference type="ARBA" id="ARBA00030350"/>
    </source>
</evidence>
<evidence type="ECO:0000256" key="4">
    <source>
        <dbReference type="ARBA" id="ARBA00023253"/>
    </source>
</evidence>
<evidence type="ECO:0000313" key="8">
    <source>
        <dbReference type="EMBL" id="OIW08880.1"/>
    </source>
</evidence>
<keyword evidence="2" id="KW-0328">Glycosyltransferase</keyword>
<dbReference type="AlphaFoldDB" id="A0A4P1RDW4"/>
<dbReference type="InterPro" id="IPR019378">
    <property type="entry name" value="GDP-Fuc_O-FucTrfase"/>
</dbReference>
<dbReference type="Proteomes" id="UP000188354">
    <property type="component" value="Chromosome LG06"/>
</dbReference>
<dbReference type="PANTHER" id="PTHR31288:SF5">
    <property type="entry name" value="PROTEIN MANNAN SYNTHESIS-RELATED 1"/>
    <property type="match status" value="1"/>
</dbReference>